<sequence>MAGNNELVLLTGATGFLGFNTLVSLLKSGYHVRIAVRSEQKLQKVLATPSIKTLKPTEQQLSWVIVPDFTVAGAYDEAVKGVKYIIHAASPIPTFGDGTAPEQSQYEEYFIKPAVAGAVGILESAKKASTVKRVVITSSIVAIVPFRYYLGEVDDRVFTADDRIPVAEGPYSFEFEAYSASKAAALNATEEFIKREQPGFDLISIIPGWIFGRDELVTDIKSLTVGSTNSVLAGLLVGGKNEMGYNGNSVLGEDTAKVHVLALDPKIKGNQAFITSLGIEWDSALDILKKHFPEAVADGRLKVDGKQPTVKINIDSSKTEETFNFKFAPYETQVKQVASQYLELLA</sequence>
<keyword evidence="1" id="KW-0560">Oxidoreductase</keyword>
<dbReference type="EMBL" id="NAJM01000044">
    <property type="protein sequence ID" value="RVX67814.1"/>
    <property type="molecule type" value="Genomic_DNA"/>
</dbReference>
<dbReference type="Pfam" id="PF01370">
    <property type="entry name" value="Epimerase"/>
    <property type="match status" value="1"/>
</dbReference>
<organism evidence="4 5">
    <name type="scientific">Exophiala mesophila</name>
    <name type="common">Black yeast-like fungus</name>
    <dbReference type="NCBI Taxonomy" id="212818"/>
    <lineage>
        <taxon>Eukaryota</taxon>
        <taxon>Fungi</taxon>
        <taxon>Dikarya</taxon>
        <taxon>Ascomycota</taxon>
        <taxon>Pezizomycotina</taxon>
        <taxon>Eurotiomycetes</taxon>
        <taxon>Chaetothyriomycetidae</taxon>
        <taxon>Chaetothyriales</taxon>
        <taxon>Herpotrichiellaceae</taxon>
        <taxon>Exophiala</taxon>
    </lineage>
</organism>
<dbReference type="OrthoDB" id="2735536at2759"/>
<dbReference type="SUPFAM" id="SSF51735">
    <property type="entry name" value="NAD(P)-binding Rossmann-fold domains"/>
    <property type="match status" value="1"/>
</dbReference>
<protein>
    <recommendedName>
        <fullName evidence="3">NAD-dependent epimerase/dehydratase domain-containing protein</fullName>
    </recommendedName>
</protein>
<dbReference type="InterPro" id="IPR050425">
    <property type="entry name" value="NAD(P)_dehydrat-like"/>
</dbReference>
<dbReference type="InterPro" id="IPR001509">
    <property type="entry name" value="Epimerase_deHydtase"/>
</dbReference>
<evidence type="ECO:0000259" key="3">
    <source>
        <dbReference type="Pfam" id="PF01370"/>
    </source>
</evidence>
<proteinExistence type="inferred from homology"/>
<dbReference type="InterPro" id="IPR036291">
    <property type="entry name" value="NAD(P)-bd_dom_sf"/>
</dbReference>
<dbReference type="VEuPathDB" id="FungiDB:PV10_00766"/>
<evidence type="ECO:0000313" key="4">
    <source>
        <dbReference type="EMBL" id="RVX67814.1"/>
    </source>
</evidence>
<dbReference type="PANTHER" id="PTHR10366">
    <property type="entry name" value="NAD DEPENDENT EPIMERASE/DEHYDRATASE"/>
    <property type="match status" value="1"/>
</dbReference>
<evidence type="ECO:0000313" key="5">
    <source>
        <dbReference type="Proteomes" id="UP000288859"/>
    </source>
</evidence>
<comment type="caution">
    <text evidence="4">The sequence shown here is derived from an EMBL/GenBank/DDBJ whole genome shotgun (WGS) entry which is preliminary data.</text>
</comment>
<accession>A0A438MVL7</accession>
<dbReference type="Proteomes" id="UP000288859">
    <property type="component" value="Unassembled WGS sequence"/>
</dbReference>
<gene>
    <name evidence="4" type="ORF">B0A52_07742</name>
</gene>
<evidence type="ECO:0000256" key="2">
    <source>
        <dbReference type="ARBA" id="ARBA00023445"/>
    </source>
</evidence>
<dbReference type="Gene3D" id="3.40.50.720">
    <property type="entry name" value="NAD(P)-binding Rossmann-like Domain"/>
    <property type="match status" value="1"/>
</dbReference>
<name>A0A438MVL7_EXOME</name>
<evidence type="ECO:0000256" key="1">
    <source>
        <dbReference type="ARBA" id="ARBA00023002"/>
    </source>
</evidence>
<reference evidence="4 5" key="1">
    <citation type="submission" date="2017-03" db="EMBL/GenBank/DDBJ databases">
        <title>Genomes of endolithic fungi from Antarctica.</title>
        <authorList>
            <person name="Coleine C."/>
            <person name="Masonjones S."/>
            <person name="Stajich J.E."/>
        </authorList>
    </citation>
    <scope>NUCLEOTIDE SEQUENCE [LARGE SCALE GENOMIC DNA]</scope>
    <source>
        <strain evidence="4 5">CCFEE 6314</strain>
    </source>
</reference>
<dbReference type="AlphaFoldDB" id="A0A438MVL7"/>
<comment type="similarity">
    <text evidence="2">Belongs to the NAD(P)-dependent epimerase/dehydratase family. Dihydroflavonol-4-reductase subfamily.</text>
</comment>
<dbReference type="PANTHER" id="PTHR10366:SF564">
    <property type="entry name" value="STEROL-4-ALPHA-CARBOXYLATE 3-DEHYDROGENASE, DECARBOXYLATING"/>
    <property type="match status" value="1"/>
</dbReference>
<dbReference type="GO" id="GO:0016616">
    <property type="term" value="F:oxidoreductase activity, acting on the CH-OH group of donors, NAD or NADP as acceptor"/>
    <property type="evidence" value="ECO:0007669"/>
    <property type="project" value="TreeGrafter"/>
</dbReference>
<feature type="domain" description="NAD-dependent epimerase/dehydratase" evidence="3">
    <location>
        <begin position="8"/>
        <end position="214"/>
    </location>
</feature>